<feature type="transmembrane region" description="Helical" evidence="1">
    <location>
        <begin position="7"/>
        <end position="26"/>
    </location>
</feature>
<name>A0A7X2IX90_9BACI</name>
<feature type="transmembrane region" description="Helical" evidence="1">
    <location>
        <begin position="32"/>
        <end position="50"/>
    </location>
</feature>
<dbReference type="AlphaFoldDB" id="A0A7X2IX90"/>
<reference evidence="2 3" key="1">
    <citation type="submission" date="2019-11" db="EMBL/GenBank/DDBJ databases">
        <title>Bacillus lacus genome.</title>
        <authorList>
            <person name="Allen C.J."/>
            <person name="Newman J.D."/>
        </authorList>
    </citation>
    <scope>NUCLEOTIDE SEQUENCE [LARGE SCALE GENOMIC DNA]</scope>
    <source>
        <strain evidence="2 3">KCTC 33946</strain>
    </source>
</reference>
<dbReference type="Proteomes" id="UP000448867">
    <property type="component" value="Unassembled WGS sequence"/>
</dbReference>
<dbReference type="OrthoDB" id="2926160at2"/>
<accession>A0A7X2IX90</accession>
<keyword evidence="1" id="KW-0472">Membrane</keyword>
<keyword evidence="1" id="KW-1133">Transmembrane helix</keyword>
<dbReference type="EMBL" id="WKKI01000005">
    <property type="protein sequence ID" value="MRX71507.1"/>
    <property type="molecule type" value="Genomic_DNA"/>
</dbReference>
<proteinExistence type="predicted"/>
<evidence type="ECO:0000313" key="2">
    <source>
        <dbReference type="EMBL" id="MRX71507.1"/>
    </source>
</evidence>
<gene>
    <name evidence="2" type="ORF">GJU40_04870</name>
</gene>
<keyword evidence="3" id="KW-1185">Reference proteome</keyword>
<sequence length="68" mass="7889">MLEKVKLPLFLAAASAQVLGIIFLFIYIPLSIAFFIAYGVLLFALLVVFIKQRMQEKKEDDNNDYRDY</sequence>
<keyword evidence="1" id="KW-0812">Transmembrane</keyword>
<comment type="caution">
    <text evidence="2">The sequence shown here is derived from an EMBL/GenBank/DDBJ whole genome shotgun (WGS) entry which is preliminary data.</text>
</comment>
<dbReference type="RefSeq" id="WP_154306641.1">
    <property type="nucleotide sequence ID" value="NZ_WKKI01000005.1"/>
</dbReference>
<protein>
    <submittedName>
        <fullName evidence="2">Uncharacterized protein</fullName>
    </submittedName>
</protein>
<evidence type="ECO:0000313" key="3">
    <source>
        <dbReference type="Proteomes" id="UP000448867"/>
    </source>
</evidence>
<organism evidence="2 3">
    <name type="scientific">Metabacillus lacus</name>
    <dbReference type="NCBI Taxonomy" id="1983721"/>
    <lineage>
        <taxon>Bacteria</taxon>
        <taxon>Bacillati</taxon>
        <taxon>Bacillota</taxon>
        <taxon>Bacilli</taxon>
        <taxon>Bacillales</taxon>
        <taxon>Bacillaceae</taxon>
        <taxon>Metabacillus</taxon>
    </lineage>
</organism>
<evidence type="ECO:0000256" key="1">
    <source>
        <dbReference type="SAM" id="Phobius"/>
    </source>
</evidence>